<evidence type="ECO:0000256" key="2">
    <source>
        <dbReference type="ARBA" id="ARBA00022723"/>
    </source>
</evidence>
<comment type="caution">
    <text evidence="7">The sequence shown here is derived from an EMBL/GenBank/DDBJ whole genome shotgun (WGS) entry which is preliminary data.</text>
</comment>
<organism evidence="7 8">
    <name type="scientific">Bosea rubneri</name>
    <dbReference type="NCBI Taxonomy" id="3075434"/>
    <lineage>
        <taxon>Bacteria</taxon>
        <taxon>Pseudomonadati</taxon>
        <taxon>Pseudomonadota</taxon>
        <taxon>Alphaproteobacteria</taxon>
        <taxon>Hyphomicrobiales</taxon>
        <taxon>Boseaceae</taxon>
        <taxon>Bosea</taxon>
    </lineage>
</organism>
<dbReference type="Gene3D" id="3.10.20.30">
    <property type="match status" value="1"/>
</dbReference>
<name>A0ABU3SAE6_9HYPH</name>
<accession>A0ABU3SAE6</accession>
<keyword evidence="4" id="KW-0408">Iron</keyword>
<keyword evidence="5" id="KW-0411">Iron-sulfur</keyword>
<dbReference type="InterPro" id="IPR006058">
    <property type="entry name" value="2Fe2S_fd_BS"/>
</dbReference>
<dbReference type="InterPro" id="IPR002888">
    <property type="entry name" value="2Fe-2S-bd"/>
</dbReference>
<dbReference type="InterPro" id="IPR001041">
    <property type="entry name" value="2Fe-2S_ferredoxin-type"/>
</dbReference>
<protein>
    <submittedName>
        <fullName evidence="7">(2Fe-2S)-binding protein</fullName>
    </submittedName>
</protein>
<evidence type="ECO:0000256" key="5">
    <source>
        <dbReference type="ARBA" id="ARBA00023014"/>
    </source>
</evidence>
<dbReference type="PANTHER" id="PTHR44379:SF6">
    <property type="entry name" value="BLR6046 PROTEIN"/>
    <property type="match status" value="1"/>
</dbReference>
<dbReference type="PROSITE" id="PS51085">
    <property type="entry name" value="2FE2S_FER_2"/>
    <property type="match status" value="1"/>
</dbReference>
<evidence type="ECO:0000313" key="8">
    <source>
        <dbReference type="Proteomes" id="UP001254257"/>
    </source>
</evidence>
<dbReference type="Proteomes" id="UP001254257">
    <property type="component" value="Unassembled WGS sequence"/>
</dbReference>
<evidence type="ECO:0000256" key="1">
    <source>
        <dbReference type="ARBA" id="ARBA00022714"/>
    </source>
</evidence>
<keyword evidence="8" id="KW-1185">Reference proteome</keyword>
<dbReference type="SUPFAM" id="SSF54292">
    <property type="entry name" value="2Fe-2S ferredoxin-like"/>
    <property type="match status" value="1"/>
</dbReference>
<dbReference type="InterPro" id="IPR036010">
    <property type="entry name" value="2Fe-2S_ferredoxin-like_sf"/>
</dbReference>
<dbReference type="Pfam" id="PF00111">
    <property type="entry name" value="Fer2"/>
    <property type="match status" value="1"/>
</dbReference>
<keyword evidence="1" id="KW-0001">2Fe-2S</keyword>
<gene>
    <name evidence="7" type="ORF">RKE40_15905</name>
</gene>
<feature type="domain" description="2Fe-2S ferredoxin-type" evidence="6">
    <location>
        <begin position="5"/>
        <end position="81"/>
    </location>
</feature>
<dbReference type="InterPro" id="IPR051452">
    <property type="entry name" value="Diverse_Oxidoreductases"/>
</dbReference>
<evidence type="ECO:0000256" key="4">
    <source>
        <dbReference type="ARBA" id="ARBA00023004"/>
    </source>
</evidence>
<evidence type="ECO:0000259" key="6">
    <source>
        <dbReference type="PROSITE" id="PS51085"/>
    </source>
</evidence>
<dbReference type="RefSeq" id="WP_316019207.1">
    <property type="nucleotide sequence ID" value="NZ_JAWDID010000023.1"/>
</dbReference>
<proteinExistence type="predicted"/>
<dbReference type="PANTHER" id="PTHR44379">
    <property type="entry name" value="OXIDOREDUCTASE WITH IRON-SULFUR SUBUNIT"/>
    <property type="match status" value="1"/>
</dbReference>
<dbReference type="Pfam" id="PF01799">
    <property type="entry name" value="Fer2_2"/>
    <property type="match status" value="1"/>
</dbReference>
<dbReference type="Gene3D" id="1.10.150.120">
    <property type="entry name" value="[2Fe-2S]-binding domain"/>
    <property type="match status" value="1"/>
</dbReference>
<dbReference type="PROSITE" id="PS00197">
    <property type="entry name" value="2FE2S_FER_1"/>
    <property type="match status" value="1"/>
</dbReference>
<evidence type="ECO:0000313" key="7">
    <source>
        <dbReference type="EMBL" id="MDU0341382.1"/>
    </source>
</evidence>
<evidence type="ECO:0000256" key="3">
    <source>
        <dbReference type="ARBA" id="ARBA00023002"/>
    </source>
</evidence>
<dbReference type="EMBL" id="JAWDID010000023">
    <property type="protein sequence ID" value="MDU0341382.1"/>
    <property type="molecule type" value="Genomic_DNA"/>
</dbReference>
<keyword evidence="2" id="KW-0479">Metal-binding</keyword>
<keyword evidence="3" id="KW-0560">Oxidoreductase</keyword>
<dbReference type="InterPro" id="IPR036884">
    <property type="entry name" value="2Fe-2S-bd_dom_sf"/>
</dbReference>
<reference evidence="7 8" key="1">
    <citation type="submission" date="2023-09" db="EMBL/GenBank/DDBJ databases">
        <title>Whole genome shotgun sequencing (WGS) of Bosea sp. ZW T0_25, isolated from stored onions (Allium cepa).</title>
        <authorList>
            <person name="Stoll D.A."/>
            <person name="Huch M."/>
        </authorList>
    </citation>
    <scope>NUCLEOTIDE SEQUENCE [LARGE SCALE GENOMIC DNA]</scope>
    <source>
        <strain evidence="7 8">ZW T0_25</strain>
    </source>
</reference>
<dbReference type="InterPro" id="IPR012675">
    <property type="entry name" value="Beta-grasp_dom_sf"/>
</dbReference>
<dbReference type="SUPFAM" id="SSF47741">
    <property type="entry name" value="CO dehydrogenase ISP C-domain like"/>
    <property type="match status" value="1"/>
</dbReference>
<sequence length="164" mass="17296">MRTTRRFALRVNGADHLVEGEPQTPLLFFLRNDLSLNGPKFGCGLGECGACTVLIDGIAARACALPVRLAEAREIVTLEGLGSSEGPDPVQQAFIDAQAAQCGYCINGMIMTAKAFLAVNPAPSEAQVREALRYNLCRCGTHVEIVKAVLLAAERGQAGEAAAP</sequence>